<organism evidence="2 3">
    <name type="scientific">Kibdelosporangium philippinense</name>
    <dbReference type="NCBI Taxonomy" id="211113"/>
    <lineage>
        <taxon>Bacteria</taxon>
        <taxon>Bacillati</taxon>
        <taxon>Actinomycetota</taxon>
        <taxon>Actinomycetes</taxon>
        <taxon>Pseudonocardiales</taxon>
        <taxon>Pseudonocardiaceae</taxon>
        <taxon>Kibdelosporangium</taxon>
    </lineage>
</organism>
<reference evidence="2 3" key="1">
    <citation type="submission" date="2021-12" db="EMBL/GenBank/DDBJ databases">
        <title>Genome sequence of Kibdelosporangium philippinense ATCC 49844.</title>
        <authorList>
            <person name="Fedorov E.A."/>
            <person name="Omeragic M."/>
            <person name="Shalygina K.F."/>
            <person name="Maclea K.S."/>
        </authorList>
    </citation>
    <scope>NUCLEOTIDE SEQUENCE [LARGE SCALE GENOMIC DNA]</scope>
    <source>
        <strain evidence="2 3">ATCC 49844</strain>
    </source>
</reference>
<protein>
    <recommendedName>
        <fullName evidence="4">HTH tetR-type domain-containing protein</fullName>
    </recommendedName>
</protein>
<comment type="caution">
    <text evidence="2">The sequence shown here is derived from an EMBL/GenBank/DDBJ whole genome shotgun (WGS) entry which is preliminary data.</text>
</comment>
<dbReference type="Gene3D" id="1.10.357.10">
    <property type="entry name" value="Tetracycline Repressor, domain 2"/>
    <property type="match status" value="1"/>
</dbReference>
<dbReference type="SUPFAM" id="SSF46689">
    <property type="entry name" value="Homeodomain-like"/>
    <property type="match status" value="1"/>
</dbReference>
<gene>
    <name evidence="2" type="ORF">LWC34_05775</name>
</gene>
<dbReference type="Proteomes" id="UP001521150">
    <property type="component" value="Unassembled WGS sequence"/>
</dbReference>
<feature type="region of interest" description="Disordered" evidence="1">
    <location>
        <begin position="1"/>
        <end position="20"/>
    </location>
</feature>
<evidence type="ECO:0008006" key="4">
    <source>
        <dbReference type="Google" id="ProtNLM"/>
    </source>
</evidence>
<proteinExistence type="predicted"/>
<evidence type="ECO:0000313" key="2">
    <source>
        <dbReference type="EMBL" id="MCE7002341.1"/>
    </source>
</evidence>
<accession>A0ABS8Z336</accession>
<evidence type="ECO:0000256" key="1">
    <source>
        <dbReference type="SAM" id="MobiDB-lite"/>
    </source>
</evidence>
<name>A0ABS8Z336_9PSEU</name>
<keyword evidence="3" id="KW-1185">Reference proteome</keyword>
<dbReference type="EMBL" id="JAJVCN010000001">
    <property type="protein sequence ID" value="MCE7002341.1"/>
    <property type="molecule type" value="Genomic_DNA"/>
</dbReference>
<sequence length="66" mass="6676">MTPPGASANSEGAGLRADAERNRQRIVTAARAAFAELGLDVPMEEIARLAVSGSAPSTGGIQPGRT</sequence>
<dbReference type="InterPro" id="IPR009057">
    <property type="entry name" value="Homeodomain-like_sf"/>
</dbReference>
<dbReference type="RefSeq" id="WP_233723380.1">
    <property type="nucleotide sequence ID" value="NZ_JBHMDJ010000150.1"/>
</dbReference>
<evidence type="ECO:0000313" key="3">
    <source>
        <dbReference type="Proteomes" id="UP001521150"/>
    </source>
</evidence>